<accession>A0A5A7S2B2</accession>
<dbReference type="RefSeq" id="WP_149433055.1">
    <property type="nucleotide sequence ID" value="NZ_VLNY01000023.1"/>
</dbReference>
<dbReference type="OrthoDB" id="3173471at2"/>
<sequence>MGELGDPFPGSWAVKAGTVTQWELRKDFCRIHPDVYVRKGTELDARIRALAAGHWAKGAGVLVGLSAAAMLGTRWLGDEPAELVKPGTSRAPAGIIVRRDELLRDETCCVAGFTVTTPARTAFDIGRRAPFEKAVVVVDALMNATRTTPSHIADLAARHPGARGIRHLLRVLDVADGGAESPRETLTRLLLIEAGLPRPETQLRIVGHDGFVVARADLGWREWNVIVEYDGAQHWNDRRQRSWDIDRTAILESMGWKVVRVSAELLDSRPWVVIDRVRRALAAAGADV</sequence>
<protein>
    <submittedName>
        <fullName evidence="2">DUF559 domain-containing protein</fullName>
    </submittedName>
</protein>
<evidence type="ECO:0000313" key="2">
    <source>
        <dbReference type="EMBL" id="KAA0017067.1"/>
    </source>
</evidence>
<name>A0A5A7S2B2_9NOCA</name>
<keyword evidence="3" id="KW-1185">Reference proteome</keyword>
<dbReference type="Pfam" id="PF04480">
    <property type="entry name" value="DUF559"/>
    <property type="match status" value="1"/>
</dbReference>
<dbReference type="AlphaFoldDB" id="A0A5A7S2B2"/>
<dbReference type="InterPro" id="IPR011335">
    <property type="entry name" value="Restrct_endonuc-II-like"/>
</dbReference>
<dbReference type="Gene3D" id="3.40.960.10">
    <property type="entry name" value="VSR Endonuclease"/>
    <property type="match status" value="1"/>
</dbReference>
<gene>
    <name evidence="2" type="ORF">FOY51_25345</name>
</gene>
<dbReference type="SUPFAM" id="SSF52980">
    <property type="entry name" value="Restriction endonuclease-like"/>
    <property type="match status" value="1"/>
</dbReference>
<feature type="domain" description="DUF559" evidence="1">
    <location>
        <begin position="221"/>
        <end position="280"/>
    </location>
</feature>
<evidence type="ECO:0000259" key="1">
    <source>
        <dbReference type="Pfam" id="PF04480"/>
    </source>
</evidence>
<reference evidence="2 3" key="1">
    <citation type="submission" date="2019-07" db="EMBL/GenBank/DDBJ databases">
        <title>Rhodococcus cavernicolus sp. nov., isolated from a cave.</title>
        <authorList>
            <person name="Lee S.D."/>
        </authorList>
    </citation>
    <scope>NUCLEOTIDE SEQUENCE [LARGE SCALE GENOMIC DNA]</scope>
    <source>
        <strain evidence="2 3">C1-24</strain>
    </source>
</reference>
<dbReference type="EMBL" id="VLNY01000023">
    <property type="protein sequence ID" value="KAA0017067.1"/>
    <property type="molecule type" value="Genomic_DNA"/>
</dbReference>
<evidence type="ECO:0000313" key="3">
    <source>
        <dbReference type="Proteomes" id="UP000322244"/>
    </source>
</evidence>
<dbReference type="InterPro" id="IPR007569">
    <property type="entry name" value="DUF559"/>
</dbReference>
<organism evidence="2 3">
    <name type="scientific">Antrihabitans cavernicola</name>
    <dbReference type="NCBI Taxonomy" id="2495913"/>
    <lineage>
        <taxon>Bacteria</taxon>
        <taxon>Bacillati</taxon>
        <taxon>Actinomycetota</taxon>
        <taxon>Actinomycetes</taxon>
        <taxon>Mycobacteriales</taxon>
        <taxon>Nocardiaceae</taxon>
        <taxon>Antrihabitans</taxon>
    </lineage>
</organism>
<comment type="caution">
    <text evidence="2">The sequence shown here is derived from an EMBL/GenBank/DDBJ whole genome shotgun (WGS) entry which is preliminary data.</text>
</comment>
<dbReference type="Proteomes" id="UP000322244">
    <property type="component" value="Unassembled WGS sequence"/>
</dbReference>
<proteinExistence type="predicted"/>